<comment type="caution">
    <text evidence="5">The sequence shown here is derived from an EMBL/GenBank/DDBJ whole genome shotgun (WGS) entry which is preliminary data.</text>
</comment>
<evidence type="ECO:0000256" key="2">
    <source>
        <dbReference type="ARBA" id="ARBA00022573"/>
    </source>
</evidence>
<dbReference type="RefSeq" id="WP_081669743.1">
    <property type="nucleotide sequence ID" value="NZ_JABWRR010000008.1"/>
</dbReference>
<keyword evidence="2" id="KW-0169">Cobalamin biosynthesis</keyword>
<proteinExistence type="predicted"/>
<dbReference type="InterPro" id="IPR003723">
    <property type="entry name" value="Precorrin-6x_reduct"/>
</dbReference>
<name>A0ABR6V305_9PSED</name>
<evidence type="ECO:0000256" key="4">
    <source>
        <dbReference type="SAM" id="MobiDB-lite"/>
    </source>
</evidence>
<organism evidence="5 6">
    <name type="scientific">Pseudomonas taiwanensis</name>
    <dbReference type="NCBI Taxonomy" id="470150"/>
    <lineage>
        <taxon>Bacteria</taxon>
        <taxon>Pseudomonadati</taxon>
        <taxon>Pseudomonadota</taxon>
        <taxon>Gammaproteobacteria</taxon>
        <taxon>Pseudomonadales</taxon>
        <taxon>Pseudomonadaceae</taxon>
        <taxon>Pseudomonas</taxon>
    </lineage>
</organism>
<reference evidence="5 6" key="1">
    <citation type="journal article" date="2020" name="Microorganisms">
        <title>Reliable Identification of Environmental Pseudomonas Isolates Using the rpoD Gene.</title>
        <authorList>
            <consortium name="The Broad Institute Genome Sequencing Platform"/>
            <person name="Girard L."/>
            <person name="Lood C."/>
            <person name="Rokni-Zadeh H."/>
            <person name="van Noort V."/>
            <person name="Lavigne R."/>
            <person name="De Mot R."/>
        </authorList>
    </citation>
    <scope>NUCLEOTIDE SEQUENCE [LARGE SCALE GENOMIC DNA]</scope>
    <source>
        <strain evidence="5 6">RW7P2</strain>
    </source>
</reference>
<dbReference type="NCBIfam" id="NF005969">
    <property type="entry name" value="PRK08057.1-3"/>
    <property type="match status" value="1"/>
</dbReference>
<dbReference type="PANTHER" id="PTHR36925">
    <property type="entry name" value="COBALT-PRECORRIN-6A REDUCTASE"/>
    <property type="match status" value="1"/>
</dbReference>
<comment type="pathway">
    <text evidence="1">Cofactor biosynthesis; adenosylcobalamin biosynthesis.</text>
</comment>
<feature type="region of interest" description="Disordered" evidence="4">
    <location>
        <begin position="238"/>
        <end position="264"/>
    </location>
</feature>
<keyword evidence="6" id="KW-1185">Reference proteome</keyword>
<dbReference type="NCBIfam" id="NF005968">
    <property type="entry name" value="PRK08057.1-2"/>
    <property type="match status" value="1"/>
</dbReference>
<protein>
    <submittedName>
        <fullName evidence="5">Cobalt-precorrin-6A reductase</fullName>
        <ecNumber evidence="5">1.3.1.106</ecNumber>
    </submittedName>
</protein>
<dbReference type="PROSITE" id="PS51014">
    <property type="entry name" value="COBK_CBIJ"/>
    <property type="match status" value="1"/>
</dbReference>
<feature type="compositionally biased region" description="Basic and acidic residues" evidence="4">
    <location>
        <begin position="244"/>
        <end position="253"/>
    </location>
</feature>
<evidence type="ECO:0000313" key="5">
    <source>
        <dbReference type="EMBL" id="MBC3474841.1"/>
    </source>
</evidence>
<dbReference type="Pfam" id="PF02571">
    <property type="entry name" value="CbiJ"/>
    <property type="match status" value="1"/>
</dbReference>
<dbReference type="PANTHER" id="PTHR36925:SF1">
    <property type="entry name" value="COBALT-PRECORRIN-6A REDUCTASE"/>
    <property type="match status" value="1"/>
</dbReference>
<gene>
    <name evidence="5" type="ORF">HU747_04430</name>
</gene>
<accession>A0ABR6V305</accession>
<dbReference type="GO" id="GO:0016491">
    <property type="term" value="F:oxidoreductase activity"/>
    <property type="evidence" value="ECO:0007669"/>
    <property type="project" value="UniProtKB-KW"/>
</dbReference>
<dbReference type="EMBL" id="JABWRS010000002">
    <property type="protein sequence ID" value="MBC3474841.1"/>
    <property type="molecule type" value="Genomic_DNA"/>
</dbReference>
<dbReference type="EC" id="1.3.1.106" evidence="5"/>
<evidence type="ECO:0000313" key="6">
    <source>
        <dbReference type="Proteomes" id="UP000628086"/>
    </source>
</evidence>
<keyword evidence="3 5" id="KW-0560">Oxidoreductase</keyword>
<evidence type="ECO:0000256" key="3">
    <source>
        <dbReference type="ARBA" id="ARBA00023002"/>
    </source>
</evidence>
<evidence type="ECO:0000256" key="1">
    <source>
        <dbReference type="ARBA" id="ARBA00004953"/>
    </source>
</evidence>
<sequence>MSGRILLLGGVTEALAIARRLGPEHVYSLAGIGRVPQDLTCQVRVGGFGGAEGLARYLREAGITLLIDATHPYAAQISQNAASAARATSTPCWALRRPAWQPQPGDDWREVENWADLIQALAPFRRPLFTLGREPLQHLDEIPAGQFWTLRALEACPGNARCEVIGARGPFDIAGERALFDRRDIDVLVSKNSGSVATEPKLEVARERGVPVLVLKRPPLPKAEREFHSASTLLEALGLPSTDRAADLPKRGQPESQVGEDFQR</sequence>
<dbReference type="Proteomes" id="UP000628086">
    <property type="component" value="Unassembled WGS sequence"/>
</dbReference>